<protein>
    <submittedName>
        <fullName evidence="1">FAD-dependent thymidylate synthase</fullName>
    </submittedName>
</protein>
<reference evidence="1 2" key="1">
    <citation type="submission" date="2019-03" db="EMBL/GenBank/DDBJ databases">
        <title>Metabolic potential of uncultured bacteria and archaea associated with petroleum seepage in deep-sea sediments.</title>
        <authorList>
            <person name="Dong X."/>
            <person name="Hubert C."/>
        </authorList>
    </citation>
    <scope>NUCLEOTIDE SEQUENCE [LARGE SCALE GENOMIC DNA]</scope>
    <source>
        <strain evidence="1">E29_bin36</strain>
    </source>
</reference>
<evidence type="ECO:0000313" key="2">
    <source>
        <dbReference type="Proteomes" id="UP000315534"/>
    </source>
</evidence>
<dbReference type="PANTHER" id="PTHR34934">
    <property type="entry name" value="FLAVIN-DEPENDENT THYMIDYLATE SYNTHASE"/>
    <property type="match status" value="1"/>
</dbReference>
<dbReference type="EMBL" id="SOIP01000512">
    <property type="protein sequence ID" value="TET78149.1"/>
    <property type="molecule type" value="Genomic_DNA"/>
</dbReference>
<dbReference type="GO" id="GO:0006231">
    <property type="term" value="P:dTMP biosynthetic process"/>
    <property type="evidence" value="ECO:0007669"/>
    <property type="project" value="InterPro"/>
</dbReference>
<comment type="caution">
    <text evidence="1">The sequence shown here is derived from an EMBL/GenBank/DDBJ whole genome shotgun (WGS) entry which is preliminary data.</text>
</comment>
<dbReference type="Proteomes" id="UP000315534">
    <property type="component" value="Unassembled WGS sequence"/>
</dbReference>
<dbReference type="GO" id="GO:0050660">
    <property type="term" value="F:flavin adenine dinucleotide binding"/>
    <property type="evidence" value="ECO:0007669"/>
    <property type="project" value="InterPro"/>
</dbReference>
<gene>
    <name evidence="1" type="ORF">E3J38_08985</name>
</gene>
<dbReference type="SUPFAM" id="SSF69796">
    <property type="entry name" value="Thymidylate synthase-complementing protein Thy1"/>
    <property type="match status" value="2"/>
</dbReference>
<name>A0A523XGM5_UNCT6</name>
<dbReference type="GO" id="GO:0070402">
    <property type="term" value="F:NADPH binding"/>
    <property type="evidence" value="ECO:0007669"/>
    <property type="project" value="TreeGrafter"/>
</dbReference>
<sequence>MKIILAGYNVDADVIDELAASREMGDVTPETISAAYARISRDPRPVDELRKLARKEVEKARRSNKNIIFGLGHHSVAEHAVFNFDIIGVSRLAIEEIEKFRLCSYTEKSQRYITLKDEFIVPPEIQGSNLESRFVKTVNAQNELYHKLFDRLKERVARWYHDEAESPGELGIIEGIAKEDARYITSLATAGQLGETINARNLELLLRRFASHELLEVREIGKRMYECVADVAPSIILFTEANDYDQKTYPALRTVSANLGKTGIQPERPVTVQLVDYTKDADLVLVVALLHTSTQMSYQKCREVGEKLSLEKKREIVKTACQRMELYDPVLREFEYIHLSFDIVVSASGFAQLKRHRMATITVQNYTPELGLTVPQSVIDCGMEKEFSSVAEMSERSYHALLEQSPSVAPYALTNAHRRRVLLGLNARELYHFSRLREDITAQWEIRSVCKRMTELAREVMPLTMLLVGGKDSYPGIYEQVYGKLPKVLKPELPT</sequence>
<dbReference type="AlphaFoldDB" id="A0A523XGM5"/>
<dbReference type="GO" id="GO:0004799">
    <property type="term" value="F:thymidylate synthase activity"/>
    <property type="evidence" value="ECO:0007669"/>
    <property type="project" value="TreeGrafter"/>
</dbReference>
<dbReference type="InterPro" id="IPR003669">
    <property type="entry name" value="Thymidylate_synthase_ThyX"/>
</dbReference>
<dbReference type="InterPro" id="IPR036098">
    <property type="entry name" value="Thymidylate_synthase_ThyX_sf"/>
</dbReference>
<dbReference type="PANTHER" id="PTHR34934:SF1">
    <property type="entry name" value="FLAVIN-DEPENDENT THYMIDYLATE SYNTHASE"/>
    <property type="match status" value="1"/>
</dbReference>
<dbReference type="Pfam" id="PF02511">
    <property type="entry name" value="Thy1"/>
    <property type="match status" value="2"/>
</dbReference>
<dbReference type="PROSITE" id="PS51331">
    <property type="entry name" value="THYX"/>
    <property type="match status" value="2"/>
</dbReference>
<dbReference type="GO" id="GO:0050797">
    <property type="term" value="F:thymidylate synthase (FAD) activity"/>
    <property type="evidence" value="ECO:0007669"/>
    <property type="project" value="InterPro"/>
</dbReference>
<dbReference type="CDD" id="cd20175">
    <property type="entry name" value="ThyX"/>
    <property type="match status" value="2"/>
</dbReference>
<dbReference type="Gene3D" id="3.30.1360.170">
    <property type="match status" value="2"/>
</dbReference>
<organism evidence="1 2">
    <name type="scientific">candidate division TA06 bacterium</name>
    <dbReference type="NCBI Taxonomy" id="2250710"/>
    <lineage>
        <taxon>Bacteria</taxon>
        <taxon>Bacteria division TA06</taxon>
    </lineage>
</organism>
<accession>A0A523XGM5</accession>
<proteinExistence type="predicted"/>
<evidence type="ECO:0000313" key="1">
    <source>
        <dbReference type="EMBL" id="TET78149.1"/>
    </source>
</evidence>